<evidence type="ECO:0000313" key="2">
    <source>
        <dbReference type="EMBL" id="WPZ22273.1"/>
    </source>
</evidence>
<dbReference type="RefSeq" id="WP_322328995.1">
    <property type="nucleotide sequence ID" value="NZ_CP139725.1"/>
</dbReference>
<dbReference type="EMBL" id="CP139725">
    <property type="protein sequence ID" value="WPZ22273.1"/>
    <property type="molecule type" value="Genomic_DNA"/>
</dbReference>
<feature type="chain" id="PRO_5046802462" evidence="1">
    <location>
        <begin position="21"/>
        <end position="193"/>
    </location>
</feature>
<feature type="signal peptide" evidence="1">
    <location>
        <begin position="1"/>
        <end position="20"/>
    </location>
</feature>
<proteinExistence type="predicted"/>
<reference evidence="2 3" key="1">
    <citation type="submission" date="2023-11" db="EMBL/GenBank/DDBJ databases">
        <title>From the Deep-Sea to the Surface: Bacterial Genomes Isolated from the Moytirra Hydrothermal Vent Plume.</title>
        <authorList>
            <person name="Major S.R."/>
        </authorList>
    </citation>
    <scope>NUCLEOTIDE SEQUENCE [LARGE SCALE GENOMIC DNA]</scope>
    <source>
        <strain evidence="2 3">OXR-9</strain>
    </source>
</reference>
<name>A0ABZ0V2R2_9RHOB</name>
<accession>A0ABZ0V2R2</accession>
<dbReference type="Proteomes" id="UP001326567">
    <property type="component" value="Chromosome"/>
</dbReference>
<sequence>MLKSIVVAALSLALSDQAVAQGAMGNHDYVDIEAITFGAPPAWRTIDQIDPFTQNGFVAAVYMTNDPGKFADGSVAIACKADGAGIMIRFQADHPMGMDANSALDKALAGVAMLVDGTLFKLSPNYVTVWDGLSFVAEAELYEAEANAFLNSIATAKNELLFTEAVTRTVYDTGTKNLSEAVEALSSCVKAQL</sequence>
<keyword evidence="3" id="KW-1185">Reference proteome</keyword>
<keyword evidence="1" id="KW-0732">Signal</keyword>
<gene>
    <name evidence="2" type="ORF">T7987_03275</name>
</gene>
<evidence type="ECO:0000313" key="3">
    <source>
        <dbReference type="Proteomes" id="UP001326567"/>
    </source>
</evidence>
<protein>
    <submittedName>
        <fullName evidence="2">Uncharacterized protein</fullName>
    </submittedName>
</protein>
<evidence type="ECO:0000256" key="1">
    <source>
        <dbReference type="SAM" id="SignalP"/>
    </source>
</evidence>
<organism evidence="2 3">
    <name type="scientific">Sulfitobacter faviae</name>
    <dbReference type="NCBI Taxonomy" id="1775881"/>
    <lineage>
        <taxon>Bacteria</taxon>
        <taxon>Pseudomonadati</taxon>
        <taxon>Pseudomonadota</taxon>
        <taxon>Alphaproteobacteria</taxon>
        <taxon>Rhodobacterales</taxon>
        <taxon>Roseobacteraceae</taxon>
        <taxon>Sulfitobacter</taxon>
    </lineage>
</organism>